<evidence type="ECO:0000313" key="2">
    <source>
        <dbReference type="EMBL" id="PKW16957.1"/>
    </source>
</evidence>
<accession>A0A2N3Y233</accession>
<dbReference type="AlphaFoldDB" id="A0A2N3Y233"/>
<protein>
    <submittedName>
        <fullName evidence="2">Uncharacterized protein</fullName>
    </submittedName>
</protein>
<dbReference type="OrthoDB" id="946604at2"/>
<comment type="caution">
    <text evidence="2">The sequence shown here is derived from an EMBL/GenBank/DDBJ whole genome shotgun (WGS) entry which is preliminary data.</text>
</comment>
<keyword evidence="1" id="KW-0812">Transmembrane</keyword>
<feature type="transmembrane region" description="Helical" evidence="1">
    <location>
        <begin position="164"/>
        <end position="183"/>
    </location>
</feature>
<name>A0A2N3Y233_SACSN</name>
<feature type="transmembrane region" description="Helical" evidence="1">
    <location>
        <begin position="140"/>
        <end position="158"/>
    </location>
</feature>
<keyword evidence="1" id="KW-0472">Membrane</keyword>
<keyword evidence="1" id="KW-1133">Transmembrane helix</keyword>
<reference evidence="2" key="1">
    <citation type="submission" date="2017-12" db="EMBL/GenBank/DDBJ databases">
        <title>Sequencing the genomes of 1000 Actinobacteria strains.</title>
        <authorList>
            <person name="Klenk H.-P."/>
        </authorList>
    </citation>
    <scope>NUCLEOTIDE SEQUENCE [LARGE SCALE GENOMIC DNA]</scope>
    <source>
        <strain evidence="2">DSM 44228</strain>
    </source>
</reference>
<dbReference type="EMBL" id="PJNB01000001">
    <property type="protein sequence ID" value="PKW16957.1"/>
    <property type="molecule type" value="Genomic_DNA"/>
</dbReference>
<organism evidence="2 3">
    <name type="scientific">Saccharopolyspora spinosa</name>
    <dbReference type="NCBI Taxonomy" id="60894"/>
    <lineage>
        <taxon>Bacteria</taxon>
        <taxon>Bacillati</taxon>
        <taxon>Actinomycetota</taxon>
        <taxon>Actinomycetes</taxon>
        <taxon>Pseudonocardiales</taxon>
        <taxon>Pseudonocardiaceae</taxon>
        <taxon>Saccharopolyspora</taxon>
    </lineage>
</organism>
<dbReference type="Proteomes" id="UP000233786">
    <property type="component" value="Unassembled WGS sequence"/>
</dbReference>
<gene>
    <name evidence="2" type="ORF">A8926_4870</name>
</gene>
<feature type="transmembrane region" description="Helical" evidence="1">
    <location>
        <begin position="29"/>
        <end position="50"/>
    </location>
</feature>
<evidence type="ECO:0000256" key="1">
    <source>
        <dbReference type="SAM" id="Phobius"/>
    </source>
</evidence>
<keyword evidence="3" id="KW-1185">Reference proteome</keyword>
<evidence type="ECO:0000313" key="3">
    <source>
        <dbReference type="Proteomes" id="UP000233786"/>
    </source>
</evidence>
<feature type="transmembrane region" description="Helical" evidence="1">
    <location>
        <begin position="111"/>
        <end position="133"/>
    </location>
</feature>
<proteinExistence type="predicted"/>
<feature type="transmembrane region" description="Helical" evidence="1">
    <location>
        <begin position="62"/>
        <end position="87"/>
    </location>
</feature>
<dbReference type="RefSeq" id="WP_010693417.1">
    <property type="nucleotide sequence ID" value="NZ_CP061007.1"/>
</dbReference>
<sequence>MLVQRLQAVALFLGPVIFAASPFFWVDGHYGVTGGMLIALSTVPWVYGLIGEYERFRERVPVLAGLWLLLLLVGMFGSIAFGLQGFFEGVFGISDRASLAALDDYPPQSLFVLWLPGPSFPLALLAFGAILGWTRMSPRWVAVLLCLAAIIFPLARVLRLDWVAYIADLLMVLPFCRLAWHAWQRPVAADMSA</sequence>